<dbReference type="EMBL" id="CAVLEF010000040">
    <property type="protein sequence ID" value="CAK1549814.1"/>
    <property type="molecule type" value="Genomic_DNA"/>
</dbReference>
<dbReference type="Proteomes" id="UP001497472">
    <property type="component" value="Unassembled WGS sequence"/>
</dbReference>
<reference evidence="1 2" key="1">
    <citation type="submission" date="2023-11" db="EMBL/GenBank/DDBJ databases">
        <authorList>
            <person name="Okamura Y."/>
        </authorList>
    </citation>
    <scope>NUCLEOTIDE SEQUENCE [LARGE SCALE GENOMIC DNA]</scope>
</reference>
<organism evidence="1 2">
    <name type="scientific">Leptosia nina</name>
    <dbReference type="NCBI Taxonomy" id="320188"/>
    <lineage>
        <taxon>Eukaryota</taxon>
        <taxon>Metazoa</taxon>
        <taxon>Ecdysozoa</taxon>
        <taxon>Arthropoda</taxon>
        <taxon>Hexapoda</taxon>
        <taxon>Insecta</taxon>
        <taxon>Pterygota</taxon>
        <taxon>Neoptera</taxon>
        <taxon>Endopterygota</taxon>
        <taxon>Lepidoptera</taxon>
        <taxon>Glossata</taxon>
        <taxon>Ditrysia</taxon>
        <taxon>Papilionoidea</taxon>
        <taxon>Pieridae</taxon>
        <taxon>Pierinae</taxon>
        <taxon>Leptosia</taxon>
    </lineage>
</organism>
<name>A0AAV1JMP4_9NEOP</name>
<comment type="caution">
    <text evidence="1">The sequence shown here is derived from an EMBL/GenBank/DDBJ whole genome shotgun (WGS) entry which is preliminary data.</text>
</comment>
<evidence type="ECO:0000313" key="2">
    <source>
        <dbReference type="Proteomes" id="UP001497472"/>
    </source>
</evidence>
<dbReference type="AlphaFoldDB" id="A0AAV1JMP4"/>
<evidence type="ECO:0000313" key="1">
    <source>
        <dbReference type="EMBL" id="CAK1549814.1"/>
    </source>
</evidence>
<gene>
    <name evidence="1" type="ORF">LNINA_LOCUS9087</name>
</gene>
<protein>
    <submittedName>
        <fullName evidence="1">Uncharacterized protein</fullName>
    </submittedName>
</protein>
<sequence>MQFISHSLWSGRVLSVSVATNACVGRDTLSGCASGLSGVYRSGAGACAAVSAAGGIPCDFSQFHPRAAQSAAGREASDCLLHLANIRHFKRAITLRQP</sequence>
<accession>A0AAV1JMP4</accession>
<proteinExistence type="predicted"/>
<keyword evidence="2" id="KW-1185">Reference proteome</keyword>